<keyword evidence="2" id="KW-0813">Transport</keyword>
<accession>A0A0J6DZF0</accession>
<evidence type="ECO:0000256" key="1">
    <source>
        <dbReference type="ARBA" id="ARBA00004651"/>
    </source>
</evidence>
<feature type="transmembrane region" description="Helical" evidence="6">
    <location>
        <begin position="160"/>
        <end position="183"/>
    </location>
</feature>
<dbReference type="InterPro" id="IPR036259">
    <property type="entry name" value="MFS_trans_sf"/>
</dbReference>
<evidence type="ECO:0000313" key="8">
    <source>
        <dbReference type="EMBL" id="MEC0484526.1"/>
    </source>
</evidence>
<dbReference type="GO" id="GO:0022857">
    <property type="term" value="F:transmembrane transporter activity"/>
    <property type="evidence" value="ECO:0007669"/>
    <property type="project" value="InterPro"/>
</dbReference>
<evidence type="ECO:0000313" key="7">
    <source>
        <dbReference type="EMBL" id="KRT95598.1"/>
    </source>
</evidence>
<dbReference type="AlphaFoldDB" id="A0A0J6EY95"/>
<feature type="transmembrane region" description="Helical" evidence="6">
    <location>
        <begin position="437"/>
        <end position="457"/>
    </location>
</feature>
<evidence type="ECO:0000313" key="9">
    <source>
        <dbReference type="Proteomes" id="UP000036168"/>
    </source>
</evidence>
<evidence type="ECO:0000256" key="4">
    <source>
        <dbReference type="ARBA" id="ARBA00022989"/>
    </source>
</evidence>
<keyword evidence="10" id="KW-1185">Reference proteome</keyword>
<keyword evidence="3 6" id="KW-0812">Transmembrane</keyword>
<dbReference type="Gene3D" id="1.20.1250.20">
    <property type="entry name" value="MFS general substrate transporter like domains"/>
    <property type="match status" value="1"/>
</dbReference>
<dbReference type="Pfam" id="PF07690">
    <property type="entry name" value="MFS_1"/>
    <property type="match status" value="1"/>
</dbReference>
<feature type="transmembrane region" description="Helical" evidence="6">
    <location>
        <begin position="46"/>
        <end position="65"/>
    </location>
</feature>
<accession>A0A0J6EY95</accession>
<dbReference type="PATRIC" id="fig|1664069.3.peg.5475"/>
<feature type="transmembrane region" description="Helical" evidence="6">
    <location>
        <begin position="391"/>
        <end position="412"/>
    </location>
</feature>
<feature type="transmembrane region" description="Helical" evidence="6">
    <location>
        <begin position="77"/>
        <end position="98"/>
    </location>
</feature>
<dbReference type="RefSeq" id="WP_048355751.1">
    <property type="nucleotide sequence ID" value="NZ_CP023481.1"/>
</dbReference>
<keyword evidence="4 6" id="KW-1133">Transmembrane helix</keyword>
<dbReference type="SUPFAM" id="SSF103473">
    <property type="entry name" value="MFS general substrate transporter"/>
    <property type="match status" value="1"/>
</dbReference>
<feature type="transmembrane region" description="Helical" evidence="6">
    <location>
        <begin position="299"/>
        <end position="320"/>
    </location>
</feature>
<dbReference type="OrthoDB" id="2370008at2"/>
<dbReference type="EMBL" id="JARRTL010000007">
    <property type="protein sequence ID" value="MEC0484526.1"/>
    <property type="molecule type" value="Genomic_DNA"/>
</dbReference>
<evidence type="ECO:0000256" key="3">
    <source>
        <dbReference type="ARBA" id="ARBA00022692"/>
    </source>
</evidence>
<dbReference type="PANTHER" id="PTHR42718:SF9">
    <property type="entry name" value="MAJOR FACILITATOR SUPERFAMILY MULTIDRUG TRANSPORTER MFSC"/>
    <property type="match status" value="1"/>
</dbReference>
<protein>
    <submittedName>
        <fullName evidence="8">MFS transporter</fullName>
    </submittedName>
</protein>
<feature type="transmembrane region" description="Helical" evidence="6">
    <location>
        <begin position="327"/>
        <end position="346"/>
    </location>
</feature>
<reference evidence="7 9" key="1">
    <citation type="journal article" date="2015" name="Int. J. Syst. Evol. Microbiol.">
        <title>Bacillus glycinifermentans sp. nov., isolated from fermented soybean paste.</title>
        <authorList>
            <person name="Kim S.J."/>
            <person name="Dunlap C.A."/>
            <person name="Kwon S.W."/>
            <person name="Rooney A.P."/>
        </authorList>
    </citation>
    <scope>NUCLEOTIDE SEQUENCE [LARGE SCALE GENOMIC DNA]</scope>
    <source>
        <strain evidence="7 9">GO-13</strain>
    </source>
</reference>
<proteinExistence type="predicted"/>
<dbReference type="EMBL" id="LECW02000001">
    <property type="protein sequence ID" value="KRT95598.1"/>
    <property type="molecule type" value="Genomic_DNA"/>
</dbReference>
<name>A0A0J6EY95_9BACI</name>
<feature type="transmembrane region" description="Helical" evidence="6">
    <location>
        <begin position="132"/>
        <end position="154"/>
    </location>
</feature>
<dbReference type="InterPro" id="IPR011701">
    <property type="entry name" value="MFS"/>
</dbReference>
<sequence length="516" mass="56610">MKISKHWGISLLAVLSIGPGLRMNSAFTSAQRLVQQTFHAEANAALIPFVVGAVAFGLFVPFGPFLRHRIGALRTYVASMCLFILGALICGASPNLLWMTIGRMLQGIGTGTVLMMMIPMLVLSFPISIRNFALFVLVGGLFGFAILGTFFGAISSVSGHWRWLCYAAGACSFSGIVLSRIFLQNEHSAENRHPFDVIGFILSGIVSALTVLTFIGFLKRGLSSPYVWESAGASLLLFVILFTTQCCMKKPFLPFKLMLRPKPILGLLVIVSGYMCMVFSLSSLQGMLKDNGISHHDFLLFYLFFICGVGISALLSALLYDKLGPGVIGILGSICIMAAVLQGLLLGNHVPLYMYACNFMILMAGVGFTVASGLMGAALGGPLPDLVQRIVAVQFIRLFAYAWIPIIASFALKKDMAYHLMNTGKTEAARMMTYHDFFFISFILSLLILCFSFGMALTGKGHKLAHKPNHHKKHTGVSQHLPRRVHDRSLGQFKLISRKMSDHEFRRALKQFQNNT</sequence>
<feature type="transmembrane region" description="Helical" evidence="6">
    <location>
        <begin position="224"/>
        <end position="243"/>
    </location>
</feature>
<feature type="transmembrane region" description="Helical" evidence="6">
    <location>
        <begin position="352"/>
        <end position="379"/>
    </location>
</feature>
<dbReference type="Proteomes" id="UP001341297">
    <property type="component" value="Unassembled WGS sequence"/>
</dbReference>
<evidence type="ECO:0000256" key="6">
    <source>
        <dbReference type="SAM" id="Phobius"/>
    </source>
</evidence>
<feature type="transmembrane region" description="Helical" evidence="6">
    <location>
        <begin position="195"/>
        <end position="218"/>
    </location>
</feature>
<dbReference type="GO" id="GO:0005886">
    <property type="term" value="C:plasma membrane"/>
    <property type="evidence" value="ECO:0007669"/>
    <property type="project" value="UniProtKB-SubCell"/>
</dbReference>
<gene>
    <name evidence="7" type="ORF">AB447_200340</name>
    <name evidence="8" type="ORF">P8828_06630</name>
</gene>
<comment type="caution">
    <text evidence="7">The sequence shown here is derived from an EMBL/GenBank/DDBJ whole genome shotgun (WGS) entry which is preliminary data.</text>
</comment>
<organism evidence="7 9">
    <name type="scientific">Bacillus glycinifermentans</name>
    <dbReference type="NCBI Taxonomy" id="1664069"/>
    <lineage>
        <taxon>Bacteria</taxon>
        <taxon>Bacillati</taxon>
        <taxon>Bacillota</taxon>
        <taxon>Bacilli</taxon>
        <taxon>Bacillales</taxon>
        <taxon>Bacillaceae</taxon>
        <taxon>Bacillus</taxon>
    </lineage>
</organism>
<reference evidence="7" key="2">
    <citation type="submission" date="2015-10" db="EMBL/GenBank/DDBJ databases">
        <authorList>
            <person name="Gilbert D.G."/>
        </authorList>
    </citation>
    <scope>NUCLEOTIDE SEQUENCE</scope>
    <source>
        <strain evidence="7">GO-13</strain>
    </source>
</reference>
<comment type="subcellular location">
    <subcellularLocation>
        <location evidence="1">Cell membrane</location>
        <topology evidence="1">Multi-pass membrane protein</topology>
    </subcellularLocation>
</comment>
<dbReference type="STRING" id="1664069.BGLY_0226"/>
<evidence type="ECO:0000256" key="2">
    <source>
        <dbReference type="ARBA" id="ARBA00022448"/>
    </source>
</evidence>
<reference evidence="8 10" key="3">
    <citation type="submission" date="2023-03" db="EMBL/GenBank/DDBJ databases">
        <title>Agriculturally important microbes genome sequencing.</title>
        <authorList>
            <person name="Dunlap C."/>
        </authorList>
    </citation>
    <scope>NUCLEOTIDE SEQUENCE [LARGE SCALE GENOMIC DNA]</scope>
    <source>
        <strain evidence="8 10">CBP-3203</strain>
    </source>
</reference>
<evidence type="ECO:0000313" key="10">
    <source>
        <dbReference type="Proteomes" id="UP001341297"/>
    </source>
</evidence>
<dbReference type="Proteomes" id="UP000036168">
    <property type="component" value="Unassembled WGS sequence"/>
</dbReference>
<dbReference type="PANTHER" id="PTHR42718">
    <property type="entry name" value="MAJOR FACILITATOR SUPERFAMILY MULTIDRUG TRANSPORTER MFSC"/>
    <property type="match status" value="1"/>
</dbReference>
<evidence type="ECO:0000256" key="5">
    <source>
        <dbReference type="ARBA" id="ARBA00023136"/>
    </source>
</evidence>
<feature type="transmembrane region" description="Helical" evidence="6">
    <location>
        <begin position="104"/>
        <end position="125"/>
    </location>
</feature>
<feature type="transmembrane region" description="Helical" evidence="6">
    <location>
        <begin position="264"/>
        <end position="287"/>
    </location>
</feature>
<keyword evidence="5 6" id="KW-0472">Membrane</keyword>